<dbReference type="SUPFAM" id="SSF55961">
    <property type="entry name" value="Bet v1-like"/>
    <property type="match status" value="1"/>
</dbReference>
<name>A0A1X7BR71_9RHOB</name>
<accession>A0A1X7BR71</accession>
<keyword evidence="3" id="KW-1185">Reference proteome</keyword>
<dbReference type="Pfam" id="PF10604">
    <property type="entry name" value="Polyketide_cyc2"/>
    <property type="match status" value="1"/>
</dbReference>
<dbReference type="Proteomes" id="UP000193224">
    <property type="component" value="Unassembled WGS sequence"/>
</dbReference>
<feature type="signal peptide" evidence="1">
    <location>
        <begin position="1"/>
        <end position="22"/>
    </location>
</feature>
<gene>
    <name evidence="2" type="ORF">ROA7745_01999</name>
</gene>
<dbReference type="AlphaFoldDB" id="A0A1X7BR71"/>
<proteinExistence type="predicted"/>
<protein>
    <submittedName>
        <fullName evidence="2">Polyketide cyclase / dehydrase and lipid transport</fullName>
    </submittedName>
</protein>
<dbReference type="PANTHER" id="PTHR39332">
    <property type="entry name" value="BLL4707 PROTEIN"/>
    <property type="match status" value="1"/>
</dbReference>
<reference evidence="2 3" key="1">
    <citation type="submission" date="2017-03" db="EMBL/GenBank/DDBJ databases">
        <authorList>
            <person name="Afonso C.L."/>
            <person name="Miller P.J."/>
            <person name="Scott M.A."/>
            <person name="Spackman E."/>
            <person name="Goraichik I."/>
            <person name="Dimitrov K.M."/>
            <person name="Suarez D.L."/>
            <person name="Swayne D.E."/>
        </authorList>
    </citation>
    <scope>NUCLEOTIDE SEQUENCE [LARGE SCALE GENOMIC DNA]</scope>
    <source>
        <strain evidence="2 3">CECT 7745</strain>
    </source>
</reference>
<dbReference type="PANTHER" id="PTHR39332:SF7">
    <property type="entry name" value="SRPBCC FAMILY PROTEIN"/>
    <property type="match status" value="1"/>
</dbReference>
<dbReference type="EMBL" id="FWXB01000006">
    <property type="protein sequence ID" value="SMC12176.1"/>
    <property type="molecule type" value="Genomic_DNA"/>
</dbReference>
<sequence>MKLTTLLTVTAIVGFHSTGAWSADYKVQRTLQLTAPSTEVWNLIGDFCDIDDWHPSLTACSLSVRDGGLHRTLTTADGDEFVEKRIANEPGLAYTYSIVSSPLPIENYTATFSIEPLNGSLISWSGRFSSEDPAMETTISEIYDAGLSAIEAALAVQ</sequence>
<evidence type="ECO:0000313" key="3">
    <source>
        <dbReference type="Proteomes" id="UP000193224"/>
    </source>
</evidence>
<feature type="chain" id="PRO_5013276347" evidence="1">
    <location>
        <begin position="23"/>
        <end position="157"/>
    </location>
</feature>
<organism evidence="2 3">
    <name type="scientific">Roseovarius aestuarii</name>
    <dbReference type="NCBI Taxonomy" id="475083"/>
    <lineage>
        <taxon>Bacteria</taxon>
        <taxon>Pseudomonadati</taxon>
        <taxon>Pseudomonadota</taxon>
        <taxon>Alphaproteobacteria</taxon>
        <taxon>Rhodobacterales</taxon>
        <taxon>Roseobacteraceae</taxon>
        <taxon>Roseovarius</taxon>
    </lineage>
</organism>
<dbReference type="CDD" id="cd07821">
    <property type="entry name" value="PYR_PYL_RCAR_like"/>
    <property type="match status" value="1"/>
</dbReference>
<evidence type="ECO:0000256" key="1">
    <source>
        <dbReference type="SAM" id="SignalP"/>
    </source>
</evidence>
<keyword evidence="1" id="KW-0732">Signal</keyword>
<dbReference type="InterPro" id="IPR019587">
    <property type="entry name" value="Polyketide_cyclase/dehydratase"/>
</dbReference>
<evidence type="ECO:0000313" key="2">
    <source>
        <dbReference type="EMBL" id="SMC12176.1"/>
    </source>
</evidence>
<dbReference type="InterPro" id="IPR023393">
    <property type="entry name" value="START-like_dom_sf"/>
</dbReference>
<dbReference type="Gene3D" id="3.30.530.20">
    <property type="match status" value="1"/>
</dbReference>